<evidence type="ECO:0000256" key="1">
    <source>
        <dbReference type="SAM" id="MobiDB-lite"/>
    </source>
</evidence>
<accession>A0A9X2Z848</accession>
<feature type="chain" id="PRO_5040853637" description="Lipoprotein" evidence="2">
    <location>
        <begin position="27"/>
        <end position="179"/>
    </location>
</feature>
<name>A0A9X2Z848_9MYCO</name>
<keyword evidence="4" id="KW-1185">Reference proteome</keyword>
<proteinExistence type="predicted"/>
<evidence type="ECO:0008006" key="5">
    <source>
        <dbReference type="Google" id="ProtNLM"/>
    </source>
</evidence>
<sequence>MWVKKAATAAALVLAVMGAVPGVAIADPTDAPAPTPAPDAAGPTAPPTPSVSPTPGPAPATAGPKTSVDADGTYAVGTDVAPGVYTSAGPVGDGTCFWKRLGPDGATVDNALTKKPQTVTIDPTDKSFKTNGCQPWQLSDQPAPPQASGLGPVVAGLQLQAYMAQLNARAAASGQAPPP</sequence>
<feature type="signal peptide" evidence="2">
    <location>
        <begin position="1"/>
        <end position="26"/>
    </location>
</feature>
<evidence type="ECO:0000256" key="2">
    <source>
        <dbReference type="SAM" id="SignalP"/>
    </source>
</evidence>
<dbReference type="AlphaFoldDB" id="A0A9X2Z848"/>
<reference evidence="3" key="1">
    <citation type="submission" date="2020-07" db="EMBL/GenBank/DDBJ databases">
        <authorList>
            <person name="Pettersson B.M.F."/>
            <person name="Behra P.R.K."/>
            <person name="Ramesh M."/>
            <person name="Das S."/>
            <person name="Dasgupta S."/>
            <person name="Kirsebom L.A."/>
        </authorList>
    </citation>
    <scope>NUCLEOTIDE SEQUENCE</scope>
    <source>
        <strain evidence="3">DSM 44838</strain>
    </source>
</reference>
<gene>
    <name evidence="3" type="ORF">H7K45_21995</name>
</gene>
<feature type="compositionally biased region" description="Pro residues" evidence="1">
    <location>
        <begin position="44"/>
        <end position="58"/>
    </location>
</feature>
<keyword evidence="2" id="KW-0732">Signal</keyword>
<evidence type="ECO:0000313" key="4">
    <source>
        <dbReference type="Proteomes" id="UP001141629"/>
    </source>
</evidence>
<organism evidence="3 4">
    <name type="scientific">Mycobacterium yunnanensis</name>
    <dbReference type="NCBI Taxonomy" id="368477"/>
    <lineage>
        <taxon>Bacteria</taxon>
        <taxon>Bacillati</taxon>
        <taxon>Actinomycetota</taxon>
        <taxon>Actinomycetes</taxon>
        <taxon>Mycobacteriales</taxon>
        <taxon>Mycobacteriaceae</taxon>
        <taxon>Mycobacterium</taxon>
    </lineage>
</organism>
<reference evidence="3" key="2">
    <citation type="journal article" date="2022" name="BMC Genomics">
        <title>Comparative genome analysis of mycobacteria focusing on tRNA and non-coding RNA.</title>
        <authorList>
            <person name="Behra P.R.K."/>
            <person name="Pettersson B.M.F."/>
            <person name="Ramesh M."/>
            <person name="Das S."/>
            <person name="Dasgupta S."/>
            <person name="Kirsebom L.A."/>
        </authorList>
    </citation>
    <scope>NUCLEOTIDE SEQUENCE</scope>
    <source>
        <strain evidence="3">DSM 44838</strain>
    </source>
</reference>
<feature type="region of interest" description="Disordered" evidence="1">
    <location>
        <begin position="30"/>
        <end position="70"/>
    </location>
</feature>
<dbReference type="EMBL" id="JACKVK010000011">
    <property type="protein sequence ID" value="MCV7423227.1"/>
    <property type="molecule type" value="Genomic_DNA"/>
</dbReference>
<comment type="caution">
    <text evidence="3">The sequence shown here is derived from an EMBL/GenBank/DDBJ whole genome shotgun (WGS) entry which is preliminary data.</text>
</comment>
<protein>
    <recommendedName>
        <fullName evidence="5">Lipoprotein</fullName>
    </recommendedName>
</protein>
<evidence type="ECO:0000313" key="3">
    <source>
        <dbReference type="EMBL" id="MCV7423227.1"/>
    </source>
</evidence>
<dbReference type="Proteomes" id="UP001141629">
    <property type="component" value="Unassembled WGS sequence"/>
</dbReference>